<dbReference type="EMBL" id="EU826466">
    <property type="protein sequence ID" value="ACH62019.1"/>
    <property type="molecule type" value="Genomic_DNA"/>
</dbReference>
<dbReference type="Proteomes" id="UP000001849">
    <property type="component" value="Segment"/>
</dbReference>
<evidence type="ECO:0000313" key="2">
    <source>
        <dbReference type="Proteomes" id="UP000001849"/>
    </source>
</evidence>
<gene>
    <name evidence="1" type="primary">11</name>
    <name evidence="1" type="ORF">MYRNA_11</name>
</gene>
<keyword evidence="2" id="KW-1185">Reference proteome</keyword>
<name>B5LJ22_9CAUD</name>
<evidence type="ECO:0000313" key="1">
    <source>
        <dbReference type="EMBL" id="ACH62019.1"/>
    </source>
</evidence>
<dbReference type="GeneID" id="6920671"/>
<protein>
    <submittedName>
        <fullName evidence="1">Uncharacterized protein</fullName>
    </submittedName>
</protein>
<reference evidence="1 2" key="1">
    <citation type="submission" date="2008-06" db="EMBL/GenBank/DDBJ databases">
        <authorList>
            <person name="Smith A.L."/>
            <person name="Paladin E.C."/>
            <person name="Jacobs-Sera D."/>
            <person name="Hendirx R.W."/>
            <person name="Hatfull G.F."/>
        </authorList>
    </citation>
    <scope>NUCLEOTIDE SEQUENCE [LARGE SCALE GENOMIC DNA]</scope>
</reference>
<proteinExistence type="predicted"/>
<accession>B5LJ22</accession>
<organism evidence="1 2">
    <name type="scientific">Mycobacterium phage Myrna</name>
    <dbReference type="NCBI Taxonomy" id="546805"/>
    <lineage>
        <taxon>Viruses</taxon>
        <taxon>Duplodnaviria</taxon>
        <taxon>Heunggongvirae</taxon>
        <taxon>Uroviricota</taxon>
        <taxon>Caudoviricetes</taxon>
        <taxon>Ceeclamvirinae</taxon>
        <taxon>Myrnavirus</taxon>
        <taxon>Myrnavirus myrna</taxon>
    </lineage>
</organism>
<dbReference type="KEGG" id="vg:6920671"/>
<sequence>MSNAPKIFRKGQTVTISIFDSTDLDERNLVGTEQAEVIGIVGITSDVAGLVNVRPFHGEDIIRVHIRDMVAA</sequence>
<dbReference type="RefSeq" id="YP_002224929.1">
    <property type="nucleotide sequence ID" value="NC_011273.1"/>
</dbReference>